<evidence type="ECO:0000313" key="1">
    <source>
        <dbReference type="EMBL" id="OGM19297.1"/>
    </source>
</evidence>
<gene>
    <name evidence="1" type="ORF">A2771_01495</name>
</gene>
<accession>A0A1F7XW65</accession>
<reference evidence="1 2" key="1">
    <citation type="journal article" date="2016" name="Nat. Commun.">
        <title>Thousands of microbial genomes shed light on interconnected biogeochemical processes in an aquifer system.</title>
        <authorList>
            <person name="Anantharaman K."/>
            <person name="Brown C.T."/>
            <person name="Hug L.A."/>
            <person name="Sharon I."/>
            <person name="Castelle C.J."/>
            <person name="Probst A.J."/>
            <person name="Thomas B.C."/>
            <person name="Singh A."/>
            <person name="Wilkins M.J."/>
            <person name="Karaoz U."/>
            <person name="Brodie E.L."/>
            <person name="Williams K.H."/>
            <person name="Hubbard S.S."/>
            <person name="Banfield J.F."/>
        </authorList>
    </citation>
    <scope>NUCLEOTIDE SEQUENCE [LARGE SCALE GENOMIC DNA]</scope>
</reference>
<proteinExistence type="predicted"/>
<name>A0A1F7XW65_9BACT</name>
<sequence>MSENYPIGNEKKFNEFLVKEYLKYGSVDEVLRVNHFSIPVSYANYQRILDKWGIIKAAGPNNKLSEAINFLYKMVEDGIPLDKLYRKMPPSFMTSAVTLYRVLSYIKEGVTRRMGTALIISPEDKPNLILSGTDVSAPRFELGKAYRSISLPMTFSRKRDSREDAIKRVFQYEVFSQQALNKKMPKNIIPPRPKPFLFLDIADVRVEVFNIKLPTNISKIKNFSSFRLENFKYLDLYKLEDYQSEKNNFRAGIIEAMKGYKKFLELSRRNLKFNPLQYRSELNYYLADEYQE</sequence>
<protein>
    <submittedName>
        <fullName evidence="1">Uncharacterized protein</fullName>
    </submittedName>
</protein>
<dbReference type="Proteomes" id="UP000176741">
    <property type="component" value="Unassembled WGS sequence"/>
</dbReference>
<dbReference type="AlphaFoldDB" id="A0A1F7XW65"/>
<dbReference type="EMBL" id="MGGD01000074">
    <property type="protein sequence ID" value="OGM19297.1"/>
    <property type="molecule type" value="Genomic_DNA"/>
</dbReference>
<organism evidence="1 2">
    <name type="scientific">Candidatus Woesebacteria bacterium RIFCSPHIGHO2_01_FULL_38_26b</name>
    <dbReference type="NCBI Taxonomy" id="1802491"/>
    <lineage>
        <taxon>Bacteria</taxon>
        <taxon>Candidatus Woeseibacteriota</taxon>
    </lineage>
</organism>
<evidence type="ECO:0000313" key="2">
    <source>
        <dbReference type="Proteomes" id="UP000176741"/>
    </source>
</evidence>
<comment type="caution">
    <text evidence="1">The sequence shown here is derived from an EMBL/GenBank/DDBJ whole genome shotgun (WGS) entry which is preliminary data.</text>
</comment>